<evidence type="ECO:0000259" key="2">
    <source>
        <dbReference type="Pfam" id="PF13962"/>
    </source>
</evidence>
<dbReference type="Pfam" id="PF13962">
    <property type="entry name" value="PGG"/>
    <property type="match status" value="1"/>
</dbReference>
<dbReference type="GO" id="GO:0016020">
    <property type="term" value="C:membrane"/>
    <property type="evidence" value="ECO:0007669"/>
    <property type="project" value="TreeGrafter"/>
</dbReference>
<evidence type="ECO:0000313" key="4">
    <source>
        <dbReference type="Proteomes" id="UP001459277"/>
    </source>
</evidence>
<keyword evidence="1" id="KW-0812">Transmembrane</keyword>
<feature type="transmembrane region" description="Helical" evidence="1">
    <location>
        <begin position="12"/>
        <end position="32"/>
    </location>
</feature>
<evidence type="ECO:0000256" key="1">
    <source>
        <dbReference type="SAM" id="Phobius"/>
    </source>
</evidence>
<dbReference type="Proteomes" id="UP001459277">
    <property type="component" value="Unassembled WGS sequence"/>
</dbReference>
<dbReference type="AlphaFoldDB" id="A0AAW2BCG4"/>
<dbReference type="PANTHER" id="PTHR24177">
    <property type="entry name" value="CASKIN"/>
    <property type="match status" value="1"/>
</dbReference>
<keyword evidence="1" id="KW-0472">Membrane</keyword>
<protein>
    <recommendedName>
        <fullName evidence="2">PGG domain-containing protein</fullName>
    </recommendedName>
</protein>
<dbReference type="InterPro" id="IPR026961">
    <property type="entry name" value="PGG_dom"/>
</dbReference>
<accession>A0AAW2BCG4</accession>
<dbReference type="PANTHER" id="PTHR24177:SF103">
    <property type="entry name" value="PGG DOMAIN-CONTAINING PROTEIN"/>
    <property type="match status" value="1"/>
</dbReference>
<organism evidence="3 4">
    <name type="scientific">Lithocarpus litseifolius</name>
    <dbReference type="NCBI Taxonomy" id="425828"/>
    <lineage>
        <taxon>Eukaryota</taxon>
        <taxon>Viridiplantae</taxon>
        <taxon>Streptophyta</taxon>
        <taxon>Embryophyta</taxon>
        <taxon>Tracheophyta</taxon>
        <taxon>Spermatophyta</taxon>
        <taxon>Magnoliopsida</taxon>
        <taxon>eudicotyledons</taxon>
        <taxon>Gunneridae</taxon>
        <taxon>Pentapetalae</taxon>
        <taxon>rosids</taxon>
        <taxon>fabids</taxon>
        <taxon>Fagales</taxon>
        <taxon>Fagaceae</taxon>
        <taxon>Lithocarpus</taxon>
    </lineage>
</organism>
<comment type="caution">
    <text evidence="3">The sequence shown here is derived from an EMBL/GenBank/DDBJ whole genome shotgun (WGS) entry which is preliminary data.</text>
</comment>
<dbReference type="EMBL" id="JAZDWU010000012">
    <property type="protein sequence ID" value="KAK9982991.1"/>
    <property type="molecule type" value="Genomic_DNA"/>
</dbReference>
<feature type="domain" description="PGG" evidence="2">
    <location>
        <begin position="1"/>
        <end position="75"/>
    </location>
</feature>
<reference evidence="3 4" key="1">
    <citation type="submission" date="2024-01" db="EMBL/GenBank/DDBJ databases">
        <title>A telomere-to-telomere, gap-free genome of sweet tea (Lithocarpus litseifolius).</title>
        <authorList>
            <person name="Zhou J."/>
        </authorList>
    </citation>
    <scope>NUCLEOTIDE SEQUENCE [LARGE SCALE GENOMIC DNA]</scope>
    <source>
        <strain evidence="3">Zhou-2022a</strain>
        <tissue evidence="3">Leaf</tissue>
    </source>
</reference>
<evidence type="ECO:0000313" key="3">
    <source>
        <dbReference type="EMBL" id="KAK9982991.1"/>
    </source>
</evidence>
<name>A0AAW2BCG4_9ROSI</name>
<keyword evidence="1" id="KW-1133">Transmembrane helix</keyword>
<gene>
    <name evidence="3" type="ORF">SO802_032516</name>
</gene>
<feature type="transmembrane region" description="Helical" evidence="1">
    <location>
        <begin position="52"/>
        <end position="78"/>
    </location>
</feature>
<sequence length="126" mass="14140">MPILVKHPAFTLFAISSLVALCFSIIALFLFLTILTFQYQQKDFRGYVPRKLLLGLTLLFVSTGSMLISFCAGQFFLLKSKLKDMAFPVYMMICLPDNPFIHSTVSTLLPIPTFKGYFQEGPSTGL</sequence>
<keyword evidence="4" id="KW-1185">Reference proteome</keyword>
<proteinExistence type="predicted"/>